<dbReference type="SUPFAM" id="SSF55486">
    <property type="entry name" value="Metalloproteases ('zincins'), catalytic domain"/>
    <property type="match status" value="1"/>
</dbReference>
<dbReference type="EMBL" id="JAPWTK010000001">
    <property type="protein sequence ID" value="KAJ8963478.1"/>
    <property type="molecule type" value="Genomic_DNA"/>
</dbReference>
<evidence type="ECO:0000256" key="2">
    <source>
        <dbReference type="ARBA" id="ARBA00004401"/>
    </source>
</evidence>
<dbReference type="CDD" id="cd08662">
    <property type="entry name" value="M13"/>
    <property type="match status" value="1"/>
</dbReference>
<dbReference type="AlphaFoldDB" id="A0AAV8ZGY8"/>
<organism evidence="11 12">
    <name type="scientific">Aromia moschata</name>
    <dbReference type="NCBI Taxonomy" id="1265417"/>
    <lineage>
        <taxon>Eukaryota</taxon>
        <taxon>Metazoa</taxon>
        <taxon>Ecdysozoa</taxon>
        <taxon>Arthropoda</taxon>
        <taxon>Hexapoda</taxon>
        <taxon>Insecta</taxon>
        <taxon>Pterygota</taxon>
        <taxon>Neoptera</taxon>
        <taxon>Endopterygota</taxon>
        <taxon>Coleoptera</taxon>
        <taxon>Polyphaga</taxon>
        <taxon>Cucujiformia</taxon>
        <taxon>Chrysomeloidea</taxon>
        <taxon>Cerambycidae</taxon>
        <taxon>Cerambycinae</taxon>
        <taxon>Callichromatini</taxon>
        <taxon>Aromia</taxon>
    </lineage>
</organism>
<dbReference type="GO" id="GO:0016485">
    <property type="term" value="P:protein processing"/>
    <property type="evidence" value="ECO:0007669"/>
    <property type="project" value="TreeGrafter"/>
</dbReference>
<protein>
    <submittedName>
        <fullName evidence="11">Uncharacterized protein</fullName>
    </submittedName>
</protein>
<proteinExistence type="inferred from homology"/>
<evidence type="ECO:0000256" key="5">
    <source>
        <dbReference type="ARBA" id="ARBA00022723"/>
    </source>
</evidence>
<feature type="domain" description="Peptidase M13 N-terminal" evidence="10">
    <location>
        <begin position="102"/>
        <end position="474"/>
    </location>
</feature>
<dbReference type="Proteomes" id="UP001162162">
    <property type="component" value="Unassembled WGS sequence"/>
</dbReference>
<evidence type="ECO:0000256" key="6">
    <source>
        <dbReference type="ARBA" id="ARBA00022801"/>
    </source>
</evidence>
<feature type="domain" description="Peptidase M13 C-terminal" evidence="9">
    <location>
        <begin position="539"/>
        <end position="740"/>
    </location>
</feature>
<keyword evidence="4" id="KW-0645">Protease</keyword>
<keyword evidence="8" id="KW-0482">Metalloprotease</keyword>
<dbReference type="Pfam" id="PF01431">
    <property type="entry name" value="Peptidase_M13"/>
    <property type="match status" value="1"/>
</dbReference>
<comment type="cofactor">
    <cofactor evidence="1">
        <name>Zn(2+)</name>
        <dbReference type="ChEBI" id="CHEBI:29105"/>
    </cofactor>
</comment>
<dbReference type="GO" id="GO:0004222">
    <property type="term" value="F:metalloendopeptidase activity"/>
    <property type="evidence" value="ECO:0007669"/>
    <property type="project" value="InterPro"/>
</dbReference>
<dbReference type="PROSITE" id="PS51885">
    <property type="entry name" value="NEPRILYSIN"/>
    <property type="match status" value="1"/>
</dbReference>
<evidence type="ECO:0000256" key="4">
    <source>
        <dbReference type="ARBA" id="ARBA00022670"/>
    </source>
</evidence>
<keyword evidence="12" id="KW-1185">Reference proteome</keyword>
<dbReference type="Pfam" id="PF05649">
    <property type="entry name" value="Peptidase_M13_N"/>
    <property type="match status" value="1"/>
</dbReference>
<dbReference type="Gene3D" id="1.10.1380.10">
    <property type="entry name" value="Neutral endopeptidase , domain2"/>
    <property type="match status" value="1"/>
</dbReference>
<keyword evidence="6" id="KW-0378">Hydrolase</keyword>
<dbReference type="InterPro" id="IPR018497">
    <property type="entry name" value="Peptidase_M13_C"/>
</dbReference>
<dbReference type="InterPro" id="IPR008753">
    <property type="entry name" value="Peptidase_M13_N"/>
</dbReference>
<reference evidence="11" key="1">
    <citation type="journal article" date="2023" name="Insect Mol. Biol.">
        <title>Genome sequencing provides insights into the evolution of gene families encoding plant cell wall-degrading enzymes in longhorned beetles.</title>
        <authorList>
            <person name="Shin N.R."/>
            <person name="Okamura Y."/>
            <person name="Kirsch R."/>
            <person name="Pauchet Y."/>
        </authorList>
    </citation>
    <scope>NUCLEOTIDE SEQUENCE</scope>
    <source>
        <strain evidence="11">AMC_N1</strain>
    </source>
</reference>
<comment type="subcellular location">
    <subcellularLocation>
        <location evidence="2">Cell membrane</location>
        <topology evidence="2">Single-pass type II membrane protein</topology>
    </subcellularLocation>
</comment>
<evidence type="ECO:0000256" key="3">
    <source>
        <dbReference type="ARBA" id="ARBA00007357"/>
    </source>
</evidence>
<keyword evidence="7" id="KW-0862">Zinc</keyword>
<comment type="caution">
    <text evidence="11">The sequence shown here is derived from an EMBL/GenBank/DDBJ whole genome shotgun (WGS) entry which is preliminary data.</text>
</comment>
<dbReference type="PANTHER" id="PTHR11733">
    <property type="entry name" value="ZINC METALLOPROTEASE FAMILY M13 NEPRILYSIN-RELATED"/>
    <property type="match status" value="1"/>
</dbReference>
<evidence type="ECO:0000259" key="10">
    <source>
        <dbReference type="Pfam" id="PF05649"/>
    </source>
</evidence>
<sequence length="744" mass="87429">MGWKKWFRYHTSLEKRLIVFVAVLSVFVLVLFVCLLSSAHGFESVEAVKAKATEVLNQLTEADFQQCFQQWKSLIERCRDRQGEYIEGEKVATVVWILVRIFYNFACGSFLKNAFSLGHFSTLSHLKELMKNQLKEVVVEKTNKRNMSRMLSMQRTFYKACMDETEIENDENRSFLKHLDEIVGGWPVVKLYRWVERDFDWVQAMLKARRLGFFYEFYFRVDIHMKDNGSLWIRPPSRSDLASFHWRDENLDAIAKIATVMGSKSLDTLTHLRRTIYFAERLDELIKTYDDAVAHRNENKIKKIAVKSIDHVFIKLPWIGVLKNITGLKVREDDMVVFDVNDYFRDLYYLLMQTPKKIQANYIAWTAISTNADYLTKNVRDIYRDIQRSANDTKANLSRQDVCYRNSVGLFKNVAEGEYVRRYTPLDKRKRIREMITNIKQQLETDIEDNSWMDKETKDFAVRYIRNVSEAIGWTDVVYNAGKFERLFGYHKVNFPSTNLIEMARVLSNHGVNRYYKQLTYTDSEMEEQYLNTPQLDINAYYLQYFNKIVLPTPILQGFLYDEKRPNYMNYGALGSIIGHEFTHALTKNAMGNGGEDGPWWTNRTVENFRKATQCLVDEYNAYPYHLEEFNKNGTATLEENVADFIGRQLAYTGYQNWVRHNYHEDSLPGVKLTPNQIFWIMTSTYLCTEPKISETQKRRNKSTHGVPSFRTLSHVRNSPYFGKDFNCPVGSKMNPEKKCLIFT</sequence>
<evidence type="ECO:0000259" key="9">
    <source>
        <dbReference type="Pfam" id="PF01431"/>
    </source>
</evidence>
<evidence type="ECO:0000313" key="12">
    <source>
        <dbReference type="Proteomes" id="UP001162162"/>
    </source>
</evidence>
<gene>
    <name evidence="11" type="ORF">NQ318_018961</name>
</gene>
<name>A0AAV8ZGY8_9CUCU</name>
<dbReference type="InterPro" id="IPR000718">
    <property type="entry name" value="Peptidase_M13"/>
</dbReference>
<dbReference type="PANTHER" id="PTHR11733:SF133">
    <property type="entry name" value="PHOSPHATE-REGULATING NEUTRAL ENDOPEPTIDASE PHEX"/>
    <property type="match status" value="1"/>
</dbReference>
<accession>A0AAV8ZGY8</accession>
<evidence type="ECO:0000256" key="8">
    <source>
        <dbReference type="ARBA" id="ARBA00023049"/>
    </source>
</evidence>
<dbReference type="GO" id="GO:0046872">
    <property type="term" value="F:metal ion binding"/>
    <property type="evidence" value="ECO:0007669"/>
    <property type="project" value="UniProtKB-KW"/>
</dbReference>
<keyword evidence="5" id="KW-0479">Metal-binding</keyword>
<dbReference type="InterPro" id="IPR024079">
    <property type="entry name" value="MetalloPept_cat_dom_sf"/>
</dbReference>
<evidence type="ECO:0000313" key="11">
    <source>
        <dbReference type="EMBL" id="KAJ8963478.1"/>
    </source>
</evidence>
<dbReference type="Gene3D" id="3.40.390.10">
    <property type="entry name" value="Collagenase (Catalytic Domain)"/>
    <property type="match status" value="1"/>
</dbReference>
<dbReference type="GO" id="GO:0005886">
    <property type="term" value="C:plasma membrane"/>
    <property type="evidence" value="ECO:0007669"/>
    <property type="project" value="UniProtKB-SubCell"/>
</dbReference>
<comment type="similarity">
    <text evidence="3">Belongs to the peptidase M13 family.</text>
</comment>
<dbReference type="PRINTS" id="PR00786">
    <property type="entry name" value="NEPRILYSIN"/>
</dbReference>
<evidence type="ECO:0000256" key="1">
    <source>
        <dbReference type="ARBA" id="ARBA00001947"/>
    </source>
</evidence>
<evidence type="ECO:0000256" key="7">
    <source>
        <dbReference type="ARBA" id="ARBA00022833"/>
    </source>
</evidence>
<dbReference type="InterPro" id="IPR042089">
    <property type="entry name" value="Peptidase_M13_dom_2"/>
</dbReference>